<reference evidence="1 2" key="1">
    <citation type="journal article" date="2012" name="Science">
        <title>The Paleozoic origin of enzymatic lignin decomposition reconstructed from 31 fungal genomes.</title>
        <authorList>
            <person name="Floudas D."/>
            <person name="Binder M."/>
            <person name="Riley R."/>
            <person name="Barry K."/>
            <person name="Blanchette R.A."/>
            <person name="Henrissat B."/>
            <person name="Martinez A.T."/>
            <person name="Otillar R."/>
            <person name="Spatafora J.W."/>
            <person name="Yadav J.S."/>
            <person name="Aerts A."/>
            <person name="Benoit I."/>
            <person name="Boyd A."/>
            <person name="Carlson A."/>
            <person name="Copeland A."/>
            <person name="Coutinho P.M."/>
            <person name="de Vries R.P."/>
            <person name="Ferreira P."/>
            <person name="Findley K."/>
            <person name="Foster B."/>
            <person name="Gaskell J."/>
            <person name="Glotzer D."/>
            <person name="Gorecki P."/>
            <person name="Heitman J."/>
            <person name="Hesse C."/>
            <person name="Hori C."/>
            <person name="Igarashi K."/>
            <person name="Jurgens J.A."/>
            <person name="Kallen N."/>
            <person name="Kersten P."/>
            <person name="Kohler A."/>
            <person name="Kuees U."/>
            <person name="Kumar T.K.A."/>
            <person name="Kuo A."/>
            <person name="LaButti K."/>
            <person name="Larrondo L.F."/>
            <person name="Lindquist E."/>
            <person name="Ling A."/>
            <person name="Lombard V."/>
            <person name="Lucas S."/>
            <person name="Lundell T."/>
            <person name="Martin R."/>
            <person name="McLaughlin D.J."/>
            <person name="Morgenstern I."/>
            <person name="Morin E."/>
            <person name="Murat C."/>
            <person name="Nagy L.G."/>
            <person name="Nolan M."/>
            <person name="Ohm R.A."/>
            <person name="Patyshakuliyeva A."/>
            <person name="Rokas A."/>
            <person name="Ruiz-Duenas F.J."/>
            <person name="Sabat G."/>
            <person name="Salamov A."/>
            <person name="Samejima M."/>
            <person name="Schmutz J."/>
            <person name="Slot J.C."/>
            <person name="St John F."/>
            <person name="Stenlid J."/>
            <person name="Sun H."/>
            <person name="Sun S."/>
            <person name="Syed K."/>
            <person name="Tsang A."/>
            <person name="Wiebenga A."/>
            <person name="Young D."/>
            <person name="Pisabarro A."/>
            <person name="Eastwood D.C."/>
            <person name="Martin F."/>
            <person name="Cullen D."/>
            <person name="Grigoriev I.V."/>
            <person name="Hibbett D.S."/>
        </authorList>
    </citation>
    <scope>NUCLEOTIDE SEQUENCE</scope>
    <source>
        <strain evidence="2">FP-58527</strain>
    </source>
</reference>
<dbReference type="EMBL" id="KE504135">
    <property type="protein sequence ID" value="EPT02467.1"/>
    <property type="molecule type" value="Genomic_DNA"/>
</dbReference>
<keyword evidence="2" id="KW-1185">Reference proteome</keyword>
<dbReference type="OrthoDB" id="2753408at2759"/>
<name>S8EBW7_FOMSC</name>
<gene>
    <name evidence="1" type="ORF">FOMPIDRAFT_1047827</name>
</gene>
<dbReference type="HOGENOM" id="CLU_013871_0_2_1"/>
<dbReference type="SUPFAM" id="SSF56112">
    <property type="entry name" value="Protein kinase-like (PK-like)"/>
    <property type="match status" value="1"/>
</dbReference>
<dbReference type="AlphaFoldDB" id="S8EBW7"/>
<evidence type="ECO:0000313" key="2">
    <source>
        <dbReference type="Proteomes" id="UP000015241"/>
    </source>
</evidence>
<dbReference type="InParanoid" id="S8EBW7"/>
<proteinExistence type="predicted"/>
<dbReference type="Proteomes" id="UP000015241">
    <property type="component" value="Unassembled WGS sequence"/>
</dbReference>
<dbReference type="InterPro" id="IPR011009">
    <property type="entry name" value="Kinase-like_dom_sf"/>
</dbReference>
<sequence>MEGNRHELEYLEALEDTRVFRARTKVGRKPLFVKFSVRYCKEAHRAAFESGFAPRLYVVEQVYDWAMIVMEDKSADYTNLWDAQYIKGGKRPVLAMEDVRAKVRDGLRSLHEPGSVHGDVCDVNVLMRNATVAETEPAVLLVDWDWAGEKSSASIPGG</sequence>
<dbReference type="STRING" id="743788.S8EBW7"/>
<protein>
    <recommendedName>
        <fullName evidence="3">Protein kinase domain-containing protein</fullName>
    </recommendedName>
</protein>
<evidence type="ECO:0008006" key="3">
    <source>
        <dbReference type="Google" id="ProtNLM"/>
    </source>
</evidence>
<evidence type="ECO:0000313" key="1">
    <source>
        <dbReference type="EMBL" id="EPT02467.1"/>
    </source>
</evidence>
<organism evidence="1 2">
    <name type="scientific">Fomitopsis schrenkii</name>
    <name type="common">Brown rot fungus</name>
    <dbReference type="NCBI Taxonomy" id="2126942"/>
    <lineage>
        <taxon>Eukaryota</taxon>
        <taxon>Fungi</taxon>
        <taxon>Dikarya</taxon>
        <taxon>Basidiomycota</taxon>
        <taxon>Agaricomycotina</taxon>
        <taxon>Agaricomycetes</taxon>
        <taxon>Polyporales</taxon>
        <taxon>Fomitopsis</taxon>
    </lineage>
</organism>
<accession>S8EBW7</accession>